<feature type="chain" id="PRO_5044558375" evidence="2">
    <location>
        <begin position="33"/>
        <end position="337"/>
    </location>
</feature>
<dbReference type="InterPro" id="IPR042100">
    <property type="entry name" value="Bug_dom1"/>
</dbReference>
<sequence length="337" mass="34633">MQLRPALPLSLVSAFPVLSIVCAMAWSQGALAQAGAAFPARPVTLVVPFPPGGPSDALARAVAQKMGEHLGQPLVIENLGGANGTIGLNQARKAAADGYTLSFGGIGTHVVNVALYRKLPYDPVADFAPVGPAGAAPMLLLARANLPASDLRQFADWLKRNQAAASYGSAGVGSISHYGCVLLLSALGQSPTHVPYRGIAPAMNDLMGGQTDFMCDQTTTALPQIAGGRIKAIAVLGTQRLAQLPGTAASAEAGHPLQARSWNAIFAPRGTPPAVLARLTRSLQHAMGDAGLRAQMAALGVELPSPEQAVPATVSALIEQGLRNDVPALKAKGQYLD</sequence>
<evidence type="ECO:0000313" key="5">
    <source>
        <dbReference type="Proteomes" id="UP000183417"/>
    </source>
</evidence>
<keyword evidence="4" id="KW-0675">Receptor</keyword>
<evidence type="ECO:0000313" key="6">
    <source>
        <dbReference type="Proteomes" id="UP000595064"/>
    </source>
</evidence>
<dbReference type="PANTHER" id="PTHR42928:SF5">
    <property type="entry name" value="BLR1237 PROTEIN"/>
    <property type="match status" value="1"/>
</dbReference>
<gene>
    <name evidence="3" type="ORF">I6G47_19775</name>
    <name evidence="4" type="ORF">SAMN05421547_101449</name>
</gene>
<dbReference type="GeneID" id="94695258"/>
<dbReference type="Proteomes" id="UP000595064">
    <property type="component" value="Chromosome"/>
</dbReference>
<evidence type="ECO:0000256" key="2">
    <source>
        <dbReference type="SAM" id="SignalP"/>
    </source>
</evidence>
<dbReference type="InterPro" id="IPR005064">
    <property type="entry name" value="BUG"/>
</dbReference>
<dbReference type="Proteomes" id="UP000183417">
    <property type="component" value="Unassembled WGS sequence"/>
</dbReference>
<evidence type="ECO:0000313" key="4">
    <source>
        <dbReference type="EMBL" id="SDX84649.1"/>
    </source>
</evidence>
<reference evidence="3 6" key="2">
    <citation type="submission" date="2020-12" db="EMBL/GenBank/DDBJ databases">
        <title>FDA dAtabase for Regulatory Grade micrObial Sequences (FDA-ARGOS): Supporting development and validation of Infectious Disease Dx tests.</title>
        <authorList>
            <person name="Sproer C."/>
            <person name="Gronow S."/>
            <person name="Severitt S."/>
            <person name="Schroder I."/>
            <person name="Tallon L."/>
            <person name="Sadzewicz L."/>
            <person name="Zhao X."/>
            <person name="Boylan J."/>
            <person name="Ott S."/>
            <person name="Bowen H."/>
            <person name="Vavikolanu K."/>
            <person name="Mehta A."/>
            <person name="Aluvathingal J."/>
            <person name="Nadendla S."/>
            <person name="Lowell S."/>
            <person name="Myers T."/>
            <person name="Yan Y."/>
            <person name="Sichtig H."/>
        </authorList>
    </citation>
    <scope>NUCLEOTIDE SEQUENCE [LARGE SCALE GENOMIC DNA]</scope>
    <source>
        <strain evidence="3 6">FDAARGOS_890</strain>
    </source>
</reference>
<dbReference type="EMBL" id="CP065748">
    <property type="protein sequence ID" value="QPS79255.1"/>
    <property type="molecule type" value="Genomic_DNA"/>
</dbReference>
<dbReference type="PANTHER" id="PTHR42928">
    <property type="entry name" value="TRICARBOXYLATE-BINDING PROTEIN"/>
    <property type="match status" value="1"/>
</dbReference>
<dbReference type="PIRSF" id="PIRSF017082">
    <property type="entry name" value="YflP"/>
    <property type="match status" value="1"/>
</dbReference>
<name>A0A1H3F377_9BURK</name>
<dbReference type="EMBL" id="FNPE01000001">
    <property type="protein sequence ID" value="SDX84649.1"/>
    <property type="molecule type" value="Genomic_DNA"/>
</dbReference>
<accession>A0A1H3F377</accession>
<dbReference type="Gene3D" id="3.40.190.150">
    <property type="entry name" value="Bordetella uptake gene, domain 1"/>
    <property type="match status" value="1"/>
</dbReference>
<dbReference type="KEGG" id="dla:I6G47_19775"/>
<dbReference type="Pfam" id="PF03401">
    <property type="entry name" value="TctC"/>
    <property type="match status" value="1"/>
</dbReference>
<proteinExistence type="inferred from homology"/>
<dbReference type="CDD" id="cd13576">
    <property type="entry name" value="PBP2_BugD_Asp"/>
    <property type="match status" value="1"/>
</dbReference>
<keyword evidence="2" id="KW-0732">Signal</keyword>
<dbReference type="AlphaFoldDB" id="A0A1H3F377"/>
<keyword evidence="6" id="KW-1185">Reference proteome</keyword>
<evidence type="ECO:0000256" key="1">
    <source>
        <dbReference type="ARBA" id="ARBA00006987"/>
    </source>
</evidence>
<dbReference type="Gene3D" id="3.40.190.10">
    <property type="entry name" value="Periplasmic binding protein-like II"/>
    <property type="match status" value="1"/>
</dbReference>
<evidence type="ECO:0000313" key="3">
    <source>
        <dbReference type="EMBL" id="QPS79255.1"/>
    </source>
</evidence>
<reference evidence="4 5" key="1">
    <citation type="submission" date="2016-10" db="EMBL/GenBank/DDBJ databases">
        <authorList>
            <person name="de Groot N.N."/>
        </authorList>
    </citation>
    <scope>NUCLEOTIDE SEQUENCE [LARGE SCALE GENOMIC DNA]</scope>
    <source>
        <strain evidence="4 5">LMG 24775</strain>
    </source>
</reference>
<feature type="signal peptide" evidence="2">
    <location>
        <begin position="1"/>
        <end position="32"/>
    </location>
</feature>
<organism evidence="4 5">
    <name type="scientific">Delftia lacustris</name>
    <dbReference type="NCBI Taxonomy" id="558537"/>
    <lineage>
        <taxon>Bacteria</taxon>
        <taxon>Pseudomonadati</taxon>
        <taxon>Pseudomonadota</taxon>
        <taxon>Betaproteobacteria</taxon>
        <taxon>Burkholderiales</taxon>
        <taxon>Comamonadaceae</taxon>
        <taxon>Delftia</taxon>
    </lineage>
</organism>
<protein>
    <submittedName>
        <fullName evidence="3">Tripartite tricarboxylate transporter substrate binding protein BugD</fullName>
    </submittedName>
    <submittedName>
        <fullName evidence="4">Tripartite-type tricarboxylate transporter, receptor component TctC</fullName>
    </submittedName>
</protein>
<dbReference type="SUPFAM" id="SSF53850">
    <property type="entry name" value="Periplasmic binding protein-like II"/>
    <property type="match status" value="1"/>
</dbReference>
<dbReference type="RefSeq" id="WP_016452041.1">
    <property type="nucleotide sequence ID" value="NZ_AP025556.1"/>
</dbReference>
<comment type="similarity">
    <text evidence="1">Belongs to the UPF0065 (bug) family.</text>
</comment>